<dbReference type="AlphaFoldDB" id="A0AAN8LMX8"/>
<name>A0AAN8LMX8_9TELE</name>
<comment type="caution">
    <text evidence="1">The sequence shown here is derived from an EMBL/GenBank/DDBJ whole genome shotgun (WGS) entry which is preliminary data.</text>
</comment>
<protein>
    <submittedName>
        <fullName evidence="1">Uncharacterized protein</fullName>
    </submittedName>
</protein>
<accession>A0AAN8LMX8</accession>
<reference evidence="1 2" key="1">
    <citation type="submission" date="2021-04" db="EMBL/GenBank/DDBJ databases">
        <authorList>
            <person name="De Guttry C."/>
            <person name="Zahm M."/>
            <person name="Klopp C."/>
            <person name="Cabau C."/>
            <person name="Louis A."/>
            <person name="Berthelot C."/>
            <person name="Parey E."/>
            <person name="Roest Crollius H."/>
            <person name="Montfort J."/>
            <person name="Robinson-Rechavi M."/>
            <person name="Bucao C."/>
            <person name="Bouchez O."/>
            <person name="Gislard M."/>
            <person name="Lluch J."/>
            <person name="Milhes M."/>
            <person name="Lampietro C."/>
            <person name="Lopez Roques C."/>
            <person name="Donnadieu C."/>
            <person name="Braasch I."/>
            <person name="Desvignes T."/>
            <person name="Postlethwait J."/>
            <person name="Bobe J."/>
            <person name="Wedekind C."/>
            <person name="Guiguen Y."/>
        </authorList>
    </citation>
    <scope>NUCLEOTIDE SEQUENCE [LARGE SCALE GENOMIC DNA]</scope>
    <source>
        <strain evidence="1">Cs_M1</strain>
        <tissue evidence="1">Blood</tissue>
    </source>
</reference>
<keyword evidence="2" id="KW-1185">Reference proteome</keyword>
<proteinExistence type="predicted"/>
<evidence type="ECO:0000313" key="1">
    <source>
        <dbReference type="EMBL" id="KAK6315433.1"/>
    </source>
</evidence>
<dbReference type="EMBL" id="JAGTTL010000012">
    <property type="protein sequence ID" value="KAK6315433.1"/>
    <property type="molecule type" value="Genomic_DNA"/>
</dbReference>
<gene>
    <name evidence="1" type="ORF">J4Q44_G00149620</name>
</gene>
<dbReference type="Proteomes" id="UP001356427">
    <property type="component" value="Unassembled WGS sequence"/>
</dbReference>
<evidence type="ECO:0000313" key="2">
    <source>
        <dbReference type="Proteomes" id="UP001356427"/>
    </source>
</evidence>
<organism evidence="1 2">
    <name type="scientific">Coregonus suidteri</name>
    <dbReference type="NCBI Taxonomy" id="861788"/>
    <lineage>
        <taxon>Eukaryota</taxon>
        <taxon>Metazoa</taxon>
        <taxon>Chordata</taxon>
        <taxon>Craniata</taxon>
        <taxon>Vertebrata</taxon>
        <taxon>Euteleostomi</taxon>
        <taxon>Actinopterygii</taxon>
        <taxon>Neopterygii</taxon>
        <taxon>Teleostei</taxon>
        <taxon>Protacanthopterygii</taxon>
        <taxon>Salmoniformes</taxon>
        <taxon>Salmonidae</taxon>
        <taxon>Coregoninae</taxon>
        <taxon>Coregonus</taxon>
    </lineage>
</organism>
<sequence length="88" mass="9374">MWGLSSAATAAASDLVEVCVDGKPLMVESGTTALRGTGGLYSLYRQVSDGCVARRLRKLQKPVSACATPVMEGWNILTDSDKTRKARV</sequence>